<protein>
    <submittedName>
        <fullName evidence="2">Uncharacterized protein</fullName>
    </submittedName>
</protein>
<accession>A0A0B7A8X5</accession>
<dbReference type="EMBL" id="HACG01030368">
    <property type="protein sequence ID" value="CEK77233.1"/>
    <property type="molecule type" value="Transcribed_RNA"/>
</dbReference>
<feature type="region of interest" description="Disordered" evidence="1">
    <location>
        <begin position="36"/>
        <end position="57"/>
    </location>
</feature>
<sequence>MQMVIKTNNTNLKGPRIKNIEKKRLRVKKIAGHQANEQKVANLHQQISSSLSANSQK</sequence>
<name>A0A0B7A8X5_9EUPU</name>
<dbReference type="AlphaFoldDB" id="A0A0B7A8X5"/>
<proteinExistence type="predicted"/>
<gene>
    <name evidence="2" type="primary">ORF103590</name>
</gene>
<organism evidence="2">
    <name type="scientific">Arion vulgaris</name>
    <dbReference type="NCBI Taxonomy" id="1028688"/>
    <lineage>
        <taxon>Eukaryota</taxon>
        <taxon>Metazoa</taxon>
        <taxon>Spiralia</taxon>
        <taxon>Lophotrochozoa</taxon>
        <taxon>Mollusca</taxon>
        <taxon>Gastropoda</taxon>
        <taxon>Heterobranchia</taxon>
        <taxon>Euthyneura</taxon>
        <taxon>Panpulmonata</taxon>
        <taxon>Eupulmonata</taxon>
        <taxon>Stylommatophora</taxon>
        <taxon>Helicina</taxon>
        <taxon>Arionoidea</taxon>
        <taxon>Arionidae</taxon>
        <taxon>Arion</taxon>
    </lineage>
</organism>
<evidence type="ECO:0000313" key="2">
    <source>
        <dbReference type="EMBL" id="CEK77233.1"/>
    </source>
</evidence>
<reference evidence="2" key="1">
    <citation type="submission" date="2014-12" db="EMBL/GenBank/DDBJ databases">
        <title>Insight into the proteome of Arion vulgaris.</title>
        <authorList>
            <person name="Aradska J."/>
            <person name="Bulat T."/>
            <person name="Smidak R."/>
            <person name="Sarate P."/>
            <person name="Gangsoo J."/>
            <person name="Sialana F."/>
            <person name="Bilban M."/>
            <person name="Lubec G."/>
        </authorList>
    </citation>
    <scope>NUCLEOTIDE SEQUENCE</scope>
    <source>
        <tissue evidence="2">Skin</tissue>
    </source>
</reference>
<evidence type="ECO:0000256" key="1">
    <source>
        <dbReference type="SAM" id="MobiDB-lite"/>
    </source>
</evidence>